<sequence>MKKFFLGMVDELVIINEKNNGGFDIETRLEGTHPVDLVQHPDSPEIMYCATYGNGLWKSNDEGNHWKAIGQMNAYHEPTKGLGIKSAYITAVAINPNNPDILYVGTEPSAIYYSEDGSQTFTEFEEVQNLPSQPFWEFPARPYTHHVQDLMPSSKEENTLNAAIEFGAFINSNDGGESWNDRPFFSPRDVHQMATHNAVPGKLFAVCGDGLAIKGHSFAESDNDGMSWSYSSEGLEKYPYLYTIAVNPNSERDIFVGAAENAFAAHHRDEDKGYPRSTVFRRNDEGSWEDSSEGLPNEDMYISQLEADPKALDTFYALNNRGLYKFANSEWNRVDIPWKEKYLDQHPTFLKIIK</sequence>
<dbReference type="RefSeq" id="WP_046100115.1">
    <property type="nucleotide sequence ID" value="NZ_BKAP01000003.1"/>
</dbReference>
<dbReference type="AlphaFoldDB" id="A0AAJ0JNV6"/>
<evidence type="ECO:0000313" key="2">
    <source>
        <dbReference type="Proteomes" id="UP000033530"/>
    </source>
</evidence>
<dbReference type="Proteomes" id="UP000033530">
    <property type="component" value="Unassembled WGS sequence"/>
</dbReference>
<dbReference type="PANTHER" id="PTHR43739:SF5">
    <property type="entry name" value="EXO-ALPHA-SIALIDASE"/>
    <property type="match status" value="1"/>
</dbReference>
<gene>
    <name evidence="1" type="ORF">VV61_07930</name>
</gene>
<evidence type="ECO:0008006" key="3">
    <source>
        <dbReference type="Google" id="ProtNLM"/>
    </source>
</evidence>
<dbReference type="Gene3D" id="2.130.10.10">
    <property type="entry name" value="YVTN repeat-like/Quinoprotein amine dehydrogenase"/>
    <property type="match status" value="1"/>
</dbReference>
<comment type="caution">
    <text evidence="1">The sequence shown here is derived from an EMBL/GenBank/DDBJ whole genome shotgun (WGS) entry which is preliminary data.</text>
</comment>
<proteinExistence type="predicted"/>
<protein>
    <recommendedName>
        <fullName evidence="3">Glycosyl hydrolase</fullName>
    </recommendedName>
</protein>
<accession>A0AAJ0JNV6</accession>
<reference evidence="1 2" key="1">
    <citation type="submission" date="2015-03" db="EMBL/GenBank/DDBJ databases">
        <title>Draft Genome Sequence of S. carnosus subsp. utilis LTH 7013, Isolated from South Tirolean Ham.</title>
        <authorList>
            <person name="Mueller A."/>
            <person name="Huptas C."/>
            <person name="Wenning M."/>
            <person name="Weiss A."/>
            <person name="Schmidt H."/>
        </authorList>
    </citation>
    <scope>NUCLEOTIDE SEQUENCE [LARGE SCALE GENOMIC DNA]</scope>
    <source>
        <strain evidence="1 2">LTH7013</strain>
    </source>
</reference>
<organism evidence="1 2">
    <name type="scientific">Staphylococcus carnosus</name>
    <dbReference type="NCBI Taxonomy" id="1281"/>
    <lineage>
        <taxon>Bacteria</taxon>
        <taxon>Bacillati</taxon>
        <taxon>Bacillota</taxon>
        <taxon>Bacilli</taxon>
        <taxon>Bacillales</taxon>
        <taxon>Staphylococcaceae</taxon>
        <taxon>Staphylococcus</taxon>
    </lineage>
</organism>
<dbReference type="SUPFAM" id="SSF110296">
    <property type="entry name" value="Oligoxyloglucan reducing end-specific cellobiohydrolase"/>
    <property type="match status" value="1"/>
</dbReference>
<dbReference type="EMBL" id="LAIU01000005">
    <property type="protein sequence ID" value="KKB25000.1"/>
    <property type="molecule type" value="Genomic_DNA"/>
</dbReference>
<dbReference type="PANTHER" id="PTHR43739">
    <property type="entry name" value="XYLOGLUCANASE (EUROFUNG)"/>
    <property type="match status" value="1"/>
</dbReference>
<dbReference type="GO" id="GO:0010411">
    <property type="term" value="P:xyloglucan metabolic process"/>
    <property type="evidence" value="ECO:0007669"/>
    <property type="project" value="TreeGrafter"/>
</dbReference>
<dbReference type="InterPro" id="IPR015943">
    <property type="entry name" value="WD40/YVTN_repeat-like_dom_sf"/>
</dbReference>
<name>A0AAJ0JNV6_STACA</name>
<evidence type="ECO:0000313" key="1">
    <source>
        <dbReference type="EMBL" id="KKB25000.1"/>
    </source>
</evidence>
<dbReference type="InterPro" id="IPR052025">
    <property type="entry name" value="Xyloglucanase_GH74"/>
</dbReference>